<dbReference type="InterPro" id="IPR043504">
    <property type="entry name" value="Peptidase_S1_PA_chymotrypsin"/>
</dbReference>
<dbReference type="InterPro" id="IPR009003">
    <property type="entry name" value="Peptidase_S1_PA"/>
</dbReference>
<keyword evidence="1" id="KW-1015">Disulfide bond</keyword>
<protein>
    <recommendedName>
        <fullName evidence="4">Peptidase S1 domain-containing protein</fullName>
    </recommendedName>
</protein>
<dbReference type="PANTHER" id="PTHR24276">
    <property type="entry name" value="POLYSERASE-RELATED"/>
    <property type="match status" value="1"/>
</dbReference>
<dbReference type="InterPro" id="IPR001254">
    <property type="entry name" value="Trypsin_dom"/>
</dbReference>
<name>A0AAD9P5N9_RIDPI</name>
<dbReference type="PROSITE" id="PS51257">
    <property type="entry name" value="PROKAR_LIPOPROTEIN"/>
    <property type="match status" value="1"/>
</dbReference>
<organism evidence="5 6">
    <name type="scientific">Ridgeia piscesae</name>
    <name type="common">Tubeworm</name>
    <dbReference type="NCBI Taxonomy" id="27915"/>
    <lineage>
        <taxon>Eukaryota</taxon>
        <taxon>Metazoa</taxon>
        <taxon>Spiralia</taxon>
        <taxon>Lophotrochozoa</taxon>
        <taxon>Annelida</taxon>
        <taxon>Polychaeta</taxon>
        <taxon>Sedentaria</taxon>
        <taxon>Canalipalpata</taxon>
        <taxon>Sabellida</taxon>
        <taxon>Siboglinidae</taxon>
        <taxon>Ridgeia</taxon>
    </lineage>
</organism>
<evidence type="ECO:0000256" key="1">
    <source>
        <dbReference type="ARBA" id="ARBA00023157"/>
    </source>
</evidence>
<evidence type="ECO:0000313" key="5">
    <source>
        <dbReference type="EMBL" id="KAK2188607.1"/>
    </source>
</evidence>
<proteinExistence type="predicted"/>
<dbReference type="PANTHER" id="PTHR24276:SF98">
    <property type="entry name" value="FI18310P1-RELATED"/>
    <property type="match status" value="1"/>
</dbReference>
<dbReference type="PROSITE" id="PS00134">
    <property type="entry name" value="TRYPSIN_HIS"/>
    <property type="match status" value="1"/>
</dbReference>
<comment type="caution">
    <text evidence="5">The sequence shown here is derived from an EMBL/GenBank/DDBJ whole genome shotgun (WGS) entry which is preliminary data.</text>
</comment>
<dbReference type="InterPro" id="IPR050430">
    <property type="entry name" value="Peptidase_S1"/>
</dbReference>
<dbReference type="InterPro" id="IPR018114">
    <property type="entry name" value="TRYPSIN_HIS"/>
</dbReference>
<evidence type="ECO:0000256" key="3">
    <source>
        <dbReference type="SAM" id="SignalP"/>
    </source>
</evidence>
<dbReference type="Gene3D" id="2.40.10.10">
    <property type="entry name" value="Trypsin-like serine proteases"/>
    <property type="match status" value="1"/>
</dbReference>
<feature type="region of interest" description="Disordered" evidence="2">
    <location>
        <begin position="129"/>
        <end position="192"/>
    </location>
</feature>
<evidence type="ECO:0000259" key="4">
    <source>
        <dbReference type="Pfam" id="PF00089"/>
    </source>
</evidence>
<dbReference type="EMBL" id="JAODUO010000127">
    <property type="protein sequence ID" value="KAK2188607.1"/>
    <property type="molecule type" value="Genomic_DNA"/>
</dbReference>
<gene>
    <name evidence="5" type="ORF">NP493_127g03000</name>
</gene>
<dbReference type="SUPFAM" id="SSF50494">
    <property type="entry name" value="Trypsin-like serine proteases"/>
    <property type="match status" value="1"/>
</dbReference>
<dbReference type="AlphaFoldDB" id="A0AAD9P5N9"/>
<feature type="signal peptide" evidence="3">
    <location>
        <begin position="1"/>
        <end position="18"/>
    </location>
</feature>
<dbReference type="Pfam" id="PF00089">
    <property type="entry name" value="Trypsin"/>
    <property type="match status" value="1"/>
</dbReference>
<dbReference type="Proteomes" id="UP001209878">
    <property type="component" value="Unassembled WGS sequence"/>
</dbReference>
<dbReference type="GO" id="GO:0004252">
    <property type="term" value="F:serine-type endopeptidase activity"/>
    <property type="evidence" value="ECO:0007669"/>
    <property type="project" value="InterPro"/>
</dbReference>
<keyword evidence="6" id="KW-1185">Reference proteome</keyword>
<reference evidence="5" key="1">
    <citation type="journal article" date="2023" name="Mol. Biol. Evol.">
        <title>Third-Generation Sequencing Reveals the Adaptive Role of the Epigenome in Three Deep-Sea Polychaetes.</title>
        <authorList>
            <person name="Perez M."/>
            <person name="Aroh O."/>
            <person name="Sun Y."/>
            <person name="Lan Y."/>
            <person name="Juniper S.K."/>
            <person name="Young C.R."/>
            <person name="Angers B."/>
            <person name="Qian P.Y."/>
        </authorList>
    </citation>
    <scope>NUCLEOTIDE SEQUENCE</scope>
    <source>
        <strain evidence="5">R07B-5</strain>
    </source>
</reference>
<evidence type="ECO:0000256" key="2">
    <source>
        <dbReference type="SAM" id="MobiDB-lite"/>
    </source>
</evidence>
<dbReference type="GO" id="GO:0006508">
    <property type="term" value="P:proteolysis"/>
    <property type="evidence" value="ECO:0007669"/>
    <property type="project" value="InterPro"/>
</dbReference>
<feature type="compositionally biased region" description="Basic and acidic residues" evidence="2">
    <location>
        <begin position="170"/>
        <end position="183"/>
    </location>
</feature>
<accession>A0AAD9P5N9</accession>
<sequence length="192" mass="21324">MKGITLLALAALIGVCACAYLRESDDLNEDAIEERERRDAEKFADDEDEDLTVREKRRVLRRRKMRRRKPDATPFIMGGVEVTPNQFPMMVSIQAWGSSICAGVLIHPRWVLTAAHCLGDPWDASDLEVEPGFQGKFDRGPNSTPQPKIGGPPAGHPRPLRQSHGQVRYRAAEAVETRPHDENGQGGRPAGH</sequence>
<keyword evidence="3" id="KW-0732">Signal</keyword>
<feature type="chain" id="PRO_5041935300" description="Peptidase S1 domain-containing protein" evidence="3">
    <location>
        <begin position="19"/>
        <end position="192"/>
    </location>
</feature>
<feature type="domain" description="Peptidase S1" evidence="4">
    <location>
        <begin position="76"/>
        <end position="127"/>
    </location>
</feature>
<evidence type="ECO:0000313" key="6">
    <source>
        <dbReference type="Proteomes" id="UP001209878"/>
    </source>
</evidence>